<reference evidence="8 9" key="1">
    <citation type="journal article" date="2016" name="Nat. Commun.">
        <title>Thousands of microbial genomes shed light on interconnected biogeochemical processes in an aquifer system.</title>
        <authorList>
            <person name="Anantharaman K."/>
            <person name="Brown C.T."/>
            <person name="Hug L.A."/>
            <person name="Sharon I."/>
            <person name="Castelle C.J."/>
            <person name="Probst A.J."/>
            <person name="Thomas B.C."/>
            <person name="Singh A."/>
            <person name="Wilkins M.J."/>
            <person name="Karaoz U."/>
            <person name="Brodie E.L."/>
            <person name="Williams K.H."/>
            <person name="Hubbard S.S."/>
            <person name="Banfield J.F."/>
        </authorList>
    </citation>
    <scope>NUCLEOTIDE SEQUENCE [LARGE SCALE GENOMIC DNA]</scope>
</reference>
<keyword evidence="4" id="KW-0227">DNA damage</keyword>
<dbReference type="Gene3D" id="1.10.10.10">
    <property type="entry name" value="Winged helix-like DNA-binding domain superfamily/Winged helix DNA-binding domain"/>
    <property type="match status" value="1"/>
</dbReference>
<dbReference type="EMBL" id="MHPA01000026">
    <property type="protein sequence ID" value="OGZ72467.1"/>
    <property type="molecule type" value="Genomic_DNA"/>
</dbReference>
<dbReference type="NCBIfam" id="TIGR00589">
    <property type="entry name" value="ogt"/>
    <property type="match status" value="1"/>
</dbReference>
<dbReference type="STRING" id="1802214.A2908_02785"/>
<evidence type="ECO:0000256" key="5">
    <source>
        <dbReference type="ARBA" id="ARBA00023204"/>
    </source>
</evidence>
<keyword evidence="3" id="KW-0808">Transferase</keyword>
<name>A0A1G2ICY5_9BACT</name>
<evidence type="ECO:0000313" key="9">
    <source>
        <dbReference type="Proteomes" id="UP000176774"/>
    </source>
</evidence>
<keyword evidence="2" id="KW-0489">Methyltransferase</keyword>
<evidence type="ECO:0000313" key="8">
    <source>
        <dbReference type="EMBL" id="OGZ72467.1"/>
    </source>
</evidence>
<dbReference type="GO" id="GO:0006281">
    <property type="term" value="P:DNA repair"/>
    <property type="evidence" value="ECO:0007669"/>
    <property type="project" value="UniProtKB-KW"/>
</dbReference>
<comment type="catalytic activity">
    <reaction evidence="6">
        <text>a 6-O-methyl-2'-deoxyguanosine in DNA + L-cysteinyl-[protein] = S-methyl-L-cysteinyl-[protein] + a 2'-deoxyguanosine in DNA</text>
        <dbReference type="Rhea" id="RHEA:24000"/>
        <dbReference type="Rhea" id="RHEA-COMP:10131"/>
        <dbReference type="Rhea" id="RHEA-COMP:10132"/>
        <dbReference type="Rhea" id="RHEA-COMP:11367"/>
        <dbReference type="Rhea" id="RHEA-COMP:11368"/>
        <dbReference type="ChEBI" id="CHEBI:29950"/>
        <dbReference type="ChEBI" id="CHEBI:82612"/>
        <dbReference type="ChEBI" id="CHEBI:85445"/>
        <dbReference type="ChEBI" id="CHEBI:85448"/>
        <dbReference type="EC" id="2.1.1.63"/>
    </reaction>
</comment>
<protein>
    <recommendedName>
        <fullName evidence="7">Methylated-DNA-[protein]-cysteine S-methyltransferase DNA binding domain-containing protein</fullName>
    </recommendedName>
</protein>
<dbReference type="PANTHER" id="PTHR10815:SF13">
    <property type="entry name" value="METHYLATED-DNA--PROTEIN-CYSTEINE METHYLTRANSFERASE"/>
    <property type="match status" value="1"/>
</dbReference>
<dbReference type="InterPro" id="IPR001497">
    <property type="entry name" value="MethylDNA_cys_MeTrfase_AS"/>
</dbReference>
<dbReference type="PROSITE" id="PS00374">
    <property type="entry name" value="MGMT"/>
    <property type="match status" value="1"/>
</dbReference>
<dbReference type="CDD" id="cd06445">
    <property type="entry name" value="ATase"/>
    <property type="match status" value="1"/>
</dbReference>
<accession>A0A1G2ICY5</accession>
<dbReference type="SUPFAM" id="SSF46767">
    <property type="entry name" value="Methylated DNA-protein cysteine methyltransferase, C-terminal domain"/>
    <property type="match status" value="1"/>
</dbReference>
<organism evidence="8 9">
    <name type="scientific">Candidatus Staskawiczbacteria bacterium RIFCSPLOWO2_01_FULL_38_12b</name>
    <dbReference type="NCBI Taxonomy" id="1802214"/>
    <lineage>
        <taxon>Bacteria</taxon>
        <taxon>Candidatus Staskawicziibacteriota</taxon>
    </lineage>
</organism>
<dbReference type="PANTHER" id="PTHR10815">
    <property type="entry name" value="METHYLATED-DNA--PROTEIN-CYSTEINE METHYLTRANSFERASE"/>
    <property type="match status" value="1"/>
</dbReference>
<dbReference type="GO" id="GO:0032259">
    <property type="term" value="P:methylation"/>
    <property type="evidence" value="ECO:0007669"/>
    <property type="project" value="UniProtKB-KW"/>
</dbReference>
<evidence type="ECO:0000259" key="7">
    <source>
        <dbReference type="Pfam" id="PF01035"/>
    </source>
</evidence>
<gene>
    <name evidence="8" type="ORF">A2908_02785</name>
</gene>
<dbReference type="Pfam" id="PF01035">
    <property type="entry name" value="DNA_binding_1"/>
    <property type="match status" value="1"/>
</dbReference>
<keyword evidence="5" id="KW-0234">DNA repair</keyword>
<dbReference type="AlphaFoldDB" id="A0A1G2ICY5"/>
<evidence type="ECO:0000256" key="2">
    <source>
        <dbReference type="ARBA" id="ARBA00022603"/>
    </source>
</evidence>
<dbReference type="InterPro" id="IPR036217">
    <property type="entry name" value="MethylDNA_cys_MeTrfase_DNAb"/>
</dbReference>
<dbReference type="GO" id="GO:0003908">
    <property type="term" value="F:methylated-DNA-[protein]-cysteine S-methyltransferase activity"/>
    <property type="evidence" value="ECO:0007669"/>
    <property type="project" value="UniProtKB-EC"/>
</dbReference>
<comment type="caution">
    <text evidence="8">The sequence shown here is derived from an EMBL/GenBank/DDBJ whole genome shotgun (WGS) entry which is preliminary data.</text>
</comment>
<evidence type="ECO:0000256" key="6">
    <source>
        <dbReference type="ARBA" id="ARBA00049348"/>
    </source>
</evidence>
<evidence type="ECO:0000256" key="1">
    <source>
        <dbReference type="ARBA" id="ARBA00001286"/>
    </source>
</evidence>
<comment type="catalytic activity">
    <reaction evidence="1">
        <text>a 4-O-methyl-thymidine in DNA + L-cysteinyl-[protein] = a thymidine in DNA + S-methyl-L-cysteinyl-[protein]</text>
        <dbReference type="Rhea" id="RHEA:53428"/>
        <dbReference type="Rhea" id="RHEA-COMP:10131"/>
        <dbReference type="Rhea" id="RHEA-COMP:10132"/>
        <dbReference type="Rhea" id="RHEA-COMP:13555"/>
        <dbReference type="Rhea" id="RHEA-COMP:13556"/>
        <dbReference type="ChEBI" id="CHEBI:29950"/>
        <dbReference type="ChEBI" id="CHEBI:82612"/>
        <dbReference type="ChEBI" id="CHEBI:137386"/>
        <dbReference type="ChEBI" id="CHEBI:137387"/>
        <dbReference type="EC" id="2.1.1.63"/>
    </reaction>
</comment>
<feature type="domain" description="Methylated-DNA-[protein]-cysteine S-methyltransferase DNA binding" evidence="7">
    <location>
        <begin position="13"/>
        <end position="74"/>
    </location>
</feature>
<evidence type="ECO:0000256" key="4">
    <source>
        <dbReference type="ARBA" id="ARBA00022763"/>
    </source>
</evidence>
<dbReference type="InterPro" id="IPR036388">
    <property type="entry name" value="WH-like_DNA-bd_sf"/>
</dbReference>
<evidence type="ECO:0000256" key="3">
    <source>
        <dbReference type="ARBA" id="ARBA00022679"/>
    </source>
</evidence>
<dbReference type="Proteomes" id="UP000176774">
    <property type="component" value="Unassembled WGS sequence"/>
</dbReference>
<sequence length="76" mass="8461">MLAKKYQVINVRPLTYKQVAKRAGNPKAYQAVGNALHKNHNPKIPCHRVVKTGGDIGGYNRGVGNKIKLLTREGYF</sequence>
<dbReference type="InterPro" id="IPR014048">
    <property type="entry name" value="MethylDNA_cys_MeTrfase_DNA-bd"/>
</dbReference>
<proteinExistence type="predicted"/>